<name>A0A6I2M7I9_9BACI</name>
<gene>
    <name evidence="2" type="ORF">GJU41_07675</name>
</gene>
<proteinExistence type="predicted"/>
<dbReference type="EMBL" id="WKKF01000001">
    <property type="protein sequence ID" value="MRX53849.1"/>
    <property type="molecule type" value="Genomic_DNA"/>
</dbReference>
<protein>
    <submittedName>
        <fullName evidence="2">Uncharacterized protein</fullName>
    </submittedName>
</protein>
<dbReference type="AlphaFoldDB" id="A0A6I2M7I9"/>
<accession>A0A6I2M7I9</accession>
<dbReference type="RefSeq" id="WP_070877415.1">
    <property type="nucleotide sequence ID" value="NZ_CAJGAA010000001.1"/>
</dbReference>
<feature type="transmembrane region" description="Helical" evidence="1">
    <location>
        <begin position="39"/>
        <end position="63"/>
    </location>
</feature>
<dbReference type="Proteomes" id="UP000441585">
    <property type="component" value="Unassembled WGS sequence"/>
</dbReference>
<organism evidence="2 3">
    <name type="scientific">Metabacillus idriensis</name>
    <dbReference type="NCBI Taxonomy" id="324768"/>
    <lineage>
        <taxon>Bacteria</taxon>
        <taxon>Bacillati</taxon>
        <taxon>Bacillota</taxon>
        <taxon>Bacilli</taxon>
        <taxon>Bacillales</taxon>
        <taxon>Bacillaceae</taxon>
        <taxon>Metabacillus</taxon>
    </lineage>
</organism>
<evidence type="ECO:0000256" key="1">
    <source>
        <dbReference type="SAM" id="Phobius"/>
    </source>
</evidence>
<sequence length="126" mass="14444">MQLVFKSEEEAIRIAIENFGGKQNMIKGLSEFFKVQKKFLNCIGAIIVFAFVLGCIFLILSIMDQKEFNDEAAQLNNVQEEQELIMNDVFDVLEDSNDLTQADEKNLIKAFEKYQDKLNLIAVFPV</sequence>
<evidence type="ECO:0000313" key="2">
    <source>
        <dbReference type="EMBL" id="MRX53849.1"/>
    </source>
</evidence>
<keyword evidence="1" id="KW-0472">Membrane</keyword>
<keyword evidence="1" id="KW-0812">Transmembrane</keyword>
<keyword evidence="1" id="KW-1133">Transmembrane helix</keyword>
<evidence type="ECO:0000313" key="3">
    <source>
        <dbReference type="Proteomes" id="UP000441585"/>
    </source>
</evidence>
<keyword evidence="3" id="KW-1185">Reference proteome</keyword>
<reference evidence="2 3" key="1">
    <citation type="submission" date="2019-11" db="EMBL/GenBank/DDBJ databases">
        <title>Bacillus idriensis genome.</title>
        <authorList>
            <person name="Konopka E.N."/>
            <person name="Newman J.D."/>
        </authorList>
    </citation>
    <scope>NUCLEOTIDE SEQUENCE [LARGE SCALE GENOMIC DNA]</scope>
    <source>
        <strain evidence="2 3">DSM 19097</strain>
    </source>
</reference>
<comment type="caution">
    <text evidence="2">The sequence shown here is derived from an EMBL/GenBank/DDBJ whole genome shotgun (WGS) entry which is preliminary data.</text>
</comment>